<keyword evidence="8" id="KW-1185">Reference proteome</keyword>
<sequence length="737" mass="79113">MALGGDPATSLNLILSSFLANEAAIPQSLPLILNALVGLAPIVKVDQLASVAEEQPQNVAANQASALLKKWTLRVNTLLQSKDQKIRWAATHLAAIFTRISKLITTFPGATKSAFDPLTKTCLRNLSTSPAPEYVEAISQCLLSIYSAEDKSESFAGQITLIDTLCGSVHAVLDAVLSPIQEETFAHETLPTFDLTPLGEDYTSDLPALVSRLDVLVSALLSCLRSAKTVNTHMRPETFLGIVRRVYDARPSCLPAPCHARSEVDALFVTLPRCYMSINKLLSAVVESAPAHMSAHSNQLWNFSIRGLEVSAASLDLRKSVYQTIKTFIIRIGFGLTEDQIRKHLVAILQDVQPDVAQVAVNVDVASQRQTNKKRKWQAVGSAADSPKDEDRRGVKDGALDLLEHILSLGFSIPAVLRSKVNHTIISLLITIGSDLVFTAKRTSESLDEQNLQHLRLLRCLMSSIMHTEEGQESVLVYGMRLFGAFLRSPVPEIRGFCTEALNLCDLIIHPKLPPLQRLRVAPTSVPVAYEQLNNDMDLDEPMGGFEAKRPRFGNGLAAAVPAVSANAAASLPAVVPPVHPSLVQVAQVAPVPVLQPAPVAPAPVPSSLPFPVPAAPVTTFNPATVAAPFSTATPVVVPVTQSAASSLPQQPSALPAIVPPTTAPTAPFSSQTAGKPQAPPESKSAPKPAPYESKPSTYETKPSTSYSVDMDDSDDEPMPTINIDSEYETDEEDDAE</sequence>
<accession>A0AAD5SLD5</accession>
<dbReference type="EMBL" id="JADGJD010000044">
    <property type="protein sequence ID" value="KAJ3056132.1"/>
    <property type="molecule type" value="Genomic_DNA"/>
</dbReference>
<dbReference type="SUPFAM" id="SSF48371">
    <property type="entry name" value="ARM repeat"/>
    <property type="match status" value="1"/>
</dbReference>
<comment type="caution">
    <text evidence="7">The sequence shown here is derived from an EMBL/GenBank/DDBJ whole genome shotgun (WGS) entry which is preliminary data.</text>
</comment>
<dbReference type="Pfam" id="PF08167">
    <property type="entry name" value="RIX1"/>
    <property type="match status" value="1"/>
</dbReference>
<keyword evidence="4" id="KW-0539">Nucleus</keyword>
<feature type="domain" description="Pre-rRNA-processing protein RIX1 N-terminal" evidence="6">
    <location>
        <begin position="42"/>
        <end position="98"/>
    </location>
</feature>
<evidence type="ECO:0000313" key="8">
    <source>
        <dbReference type="Proteomes" id="UP001212841"/>
    </source>
</evidence>
<dbReference type="GO" id="GO:0005634">
    <property type="term" value="C:nucleus"/>
    <property type="evidence" value="ECO:0007669"/>
    <property type="project" value="UniProtKB-SubCell"/>
</dbReference>
<evidence type="ECO:0000256" key="2">
    <source>
        <dbReference type="ARBA" id="ARBA00010511"/>
    </source>
</evidence>
<evidence type="ECO:0000259" key="6">
    <source>
        <dbReference type="Pfam" id="PF08167"/>
    </source>
</evidence>
<dbReference type="Proteomes" id="UP001212841">
    <property type="component" value="Unassembled WGS sequence"/>
</dbReference>
<dbReference type="AlphaFoldDB" id="A0AAD5SLD5"/>
<proteinExistence type="inferred from homology"/>
<dbReference type="InterPro" id="IPR016024">
    <property type="entry name" value="ARM-type_fold"/>
</dbReference>
<dbReference type="PANTHER" id="PTHR34105:SF1">
    <property type="entry name" value="PROLINE-, GLUTAMIC ACID- AND LEUCINE-RICH PROTEIN 1"/>
    <property type="match status" value="1"/>
</dbReference>
<gene>
    <name evidence="7" type="ORF">HK097_007964</name>
</gene>
<comment type="similarity">
    <text evidence="2">Belongs to the RIX1/PELP1 family.</text>
</comment>
<dbReference type="GO" id="GO:0006364">
    <property type="term" value="P:rRNA processing"/>
    <property type="evidence" value="ECO:0007669"/>
    <property type="project" value="TreeGrafter"/>
</dbReference>
<evidence type="ECO:0000256" key="5">
    <source>
        <dbReference type="SAM" id="MobiDB-lite"/>
    </source>
</evidence>
<evidence type="ECO:0000256" key="4">
    <source>
        <dbReference type="ARBA" id="ARBA00023242"/>
    </source>
</evidence>
<feature type="compositionally biased region" description="Acidic residues" evidence="5">
    <location>
        <begin position="726"/>
        <end position="737"/>
    </location>
</feature>
<feature type="region of interest" description="Disordered" evidence="5">
    <location>
        <begin position="651"/>
        <end position="737"/>
    </location>
</feature>
<feature type="compositionally biased region" description="Polar residues" evidence="5">
    <location>
        <begin position="695"/>
        <end position="708"/>
    </location>
</feature>
<dbReference type="InterPro" id="IPR012583">
    <property type="entry name" value="RIX1_N"/>
</dbReference>
<name>A0AAD5SLD5_9FUNG</name>
<dbReference type="PANTHER" id="PTHR34105">
    <property type="entry name" value="PROLINE-, GLUTAMIC ACID- AND LEUCINE-RICH PROTEIN 1"/>
    <property type="match status" value="1"/>
</dbReference>
<protein>
    <recommendedName>
        <fullName evidence="3">Pre-rRNA-processing protein RIX1</fullName>
    </recommendedName>
</protein>
<evidence type="ECO:0000256" key="3">
    <source>
        <dbReference type="ARBA" id="ARBA00021502"/>
    </source>
</evidence>
<comment type="subcellular location">
    <subcellularLocation>
        <location evidence="1">Nucleus</location>
    </subcellularLocation>
</comment>
<organism evidence="7 8">
    <name type="scientific">Rhizophlyctis rosea</name>
    <dbReference type="NCBI Taxonomy" id="64517"/>
    <lineage>
        <taxon>Eukaryota</taxon>
        <taxon>Fungi</taxon>
        <taxon>Fungi incertae sedis</taxon>
        <taxon>Chytridiomycota</taxon>
        <taxon>Chytridiomycota incertae sedis</taxon>
        <taxon>Chytridiomycetes</taxon>
        <taxon>Rhizophlyctidales</taxon>
        <taxon>Rhizophlyctidaceae</taxon>
        <taxon>Rhizophlyctis</taxon>
    </lineage>
</organism>
<evidence type="ECO:0000256" key="1">
    <source>
        <dbReference type="ARBA" id="ARBA00004123"/>
    </source>
</evidence>
<evidence type="ECO:0000313" key="7">
    <source>
        <dbReference type="EMBL" id="KAJ3056132.1"/>
    </source>
</evidence>
<reference evidence="7" key="1">
    <citation type="submission" date="2020-05" db="EMBL/GenBank/DDBJ databases">
        <title>Phylogenomic resolution of chytrid fungi.</title>
        <authorList>
            <person name="Stajich J.E."/>
            <person name="Amses K."/>
            <person name="Simmons R."/>
            <person name="Seto K."/>
            <person name="Myers J."/>
            <person name="Bonds A."/>
            <person name="Quandt C.A."/>
            <person name="Barry K."/>
            <person name="Liu P."/>
            <person name="Grigoriev I."/>
            <person name="Longcore J.E."/>
            <person name="James T.Y."/>
        </authorList>
    </citation>
    <scope>NUCLEOTIDE SEQUENCE</scope>
    <source>
        <strain evidence="7">JEL0318</strain>
    </source>
</reference>